<dbReference type="AlphaFoldDB" id="A0A1P8F594"/>
<dbReference type="STRING" id="1839801.Dform_00252"/>
<keyword evidence="3" id="KW-1185">Reference proteome</keyword>
<sequence>MNTYRKTAITAGILFILCTATSIIGPSLVNSVLSAPDYLNQLAGIPGQTTAAAIIEFLWAATGAGIAIVLYPLLKRYNRASAISAVVFRVIEGVFVLVGTFGLLSLFNLSHEFVSTNAASASSYQASGSALLDLREWAHGSFVLISFSLGSMFYSTVLYRSRLIPRWLSGWGIVGAVLCLGATLYSTFNSDFGFSAVNTAFNAPIGLQEMVLAVWLMVKGFNQSAIGSESIKTKLDEKALAYSK</sequence>
<evidence type="ECO:0000313" key="2">
    <source>
        <dbReference type="EMBL" id="APV43615.1"/>
    </source>
</evidence>
<protein>
    <recommendedName>
        <fullName evidence="4">DUF4386 domain-containing protein</fullName>
    </recommendedName>
</protein>
<organism evidence="2 3">
    <name type="scientific">Dehalogenimonas formicexedens</name>
    <dbReference type="NCBI Taxonomy" id="1839801"/>
    <lineage>
        <taxon>Bacteria</taxon>
        <taxon>Bacillati</taxon>
        <taxon>Chloroflexota</taxon>
        <taxon>Dehalococcoidia</taxon>
        <taxon>Dehalococcoidales</taxon>
        <taxon>Dehalococcoidaceae</taxon>
        <taxon>Dehalogenimonas</taxon>
    </lineage>
</organism>
<dbReference type="EMBL" id="CP018258">
    <property type="protein sequence ID" value="APV43615.1"/>
    <property type="molecule type" value="Genomic_DNA"/>
</dbReference>
<evidence type="ECO:0000313" key="3">
    <source>
        <dbReference type="Proteomes" id="UP000185934"/>
    </source>
</evidence>
<keyword evidence="1" id="KW-0812">Transmembrane</keyword>
<dbReference type="Pfam" id="PF14329">
    <property type="entry name" value="DUF4386"/>
    <property type="match status" value="1"/>
</dbReference>
<keyword evidence="1" id="KW-0472">Membrane</keyword>
<keyword evidence="1" id="KW-1133">Transmembrane helix</keyword>
<dbReference type="OrthoDB" id="1176146at2"/>
<gene>
    <name evidence="2" type="ORF">Dform_00252</name>
</gene>
<dbReference type="KEGG" id="dfo:Dform_00252"/>
<dbReference type="InterPro" id="IPR025495">
    <property type="entry name" value="DUF4386"/>
</dbReference>
<dbReference type="Proteomes" id="UP000185934">
    <property type="component" value="Chromosome"/>
</dbReference>
<proteinExistence type="predicted"/>
<reference evidence="3" key="1">
    <citation type="submission" date="2016-11" db="EMBL/GenBank/DDBJ databases">
        <title>Dehalogenimonas formicexedens sp. nov., a chlorinated alkane respiring bacterium isolated from contaminated groundwater.</title>
        <authorList>
            <person name="Key T.A."/>
            <person name="Bowman K.S."/>
            <person name="Lee I."/>
            <person name="Chun J."/>
            <person name="Albuquerque L."/>
            <person name="da Costa M.S."/>
            <person name="Rainey F.A."/>
            <person name="Moe W.M."/>
        </authorList>
    </citation>
    <scope>NUCLEOTIDE SEQUENCE [LARGE SCALE GENOMIC DNA]</scope>
    <source>
        <strain evidence="3">NSZ-14</strain>
    </source>
</reference>
<evidence type="ECO:0008006" key="4">
    <source>
        <dbReference type="Google" id="ProtNLM"/>
    </source>
</evidence>
<feature type="transmembrane region" description="Helical" evidence="1">
    <location>
        <begin position="167"/>
        <end position="188"/>
    </location>
</feature>
<accession>A0A1P8F594</accession>
<evidence type="ECO:0000256" key="1">
    <source>
        <dbReference type="SAM" id="Phobius"/>
    </source>
</evidence>
<feature type="transmembrane region" description="Helical" evidence="1">
    <location>
        <begin position="50"/>
        <end position="74"/>
    </location>
</feature>
<feature type="transmembrane region" description="Helical" evidence="1">
    <location>
        <begin position="137"/>
        <end position="155"/>
    </location>
</feature>
<dbReference type="RefSeq" id="WP_076003408.1">
    <property type="nucleotide sequence ID" value="NZ_CP018258.1"/>
</dbReference>
<name>A0A1P8F594_9CHLR</name>
<feature type="transmembrane region" description="Helical" evidence="1">
    <location>
        <begin position="86"/>
        <end position="107"/>
    </location>
</feature>